<evidence type="ECO:0000313" key="2">
    <source>
        <dbReference type="EMBL" id="SOE17316.1"/>
    </source>
</evidence>
<dbReference type="RefSeq" id="WP_179759029.1">
    <property type="nucleotide sequence ID" value="NZ_OCPC01000003.1"/>
</dbReference>
<feature type="signal peptide" evidence="1">
    <location>
        <begin position="1"/>
        <end position="35"/>
    </location>
</feature>
<reference evidence="3" key="1">
    <citation type="submission" date="2017-08" db="EMBL/GenBank/DDBJ databases">
        <authorList>
            <person name="Varghese N."/>
            <person name="Submissions S."/>
        </authorList>
    </citation>
    <scope>NUCLEOTIDE SEQUENCE [LARGE SCALE GENOMIC DNA]</scope>
    <source>
        <strain evidence="3">KCTC 23107</strain>
    </source>
</reference>
<accession>A0A286ICE1</accession>
<protein>
    <submittedName>
        <fullName evidence="2">Uncharacterized protein</fullName>
    </submittedName>
</protein>
<organism evidence="2 3">
    <name type="scientific">Hoeflea halophila</name>
    <dbReference type="NCBI Taxonomy" id="714899"/>
    <lineage>
        <taxon>Bacteria</taxon>
        <taxon>Pseudomonadati</taxon>
        <taxon>Pseudomonadota</taxon>
        <taxon>Alphaproteobacteria</taxon>
        <taxon>Hyphomicrobiales</taxon>
        <taxon>Rhizobiaceae</taxon>
        <taxon>Hoeflea</taxon>
    </lineage>
</organism>
<dbReference type="Proteomes" id="UP000219465">
    <property type="component" value="Unassembled WGS sequence"/>
</dbReference>
<dbReference type="AlphaFoldDB" id="A0A286ICE1"/>
<gene>
    <name evidence="2" type="ORF">SAMN05877838_2214</name>
</gene>
<dbReference type="EMBL" id="OCPC01000003">
    <property type="protein sequence ID" value="SOE17316.1"/>
    <property type="molecule type" value="Genomic_DNA"/>
</dbReference>
<feature type="chain" id="PRO_5012515891" evidence="1">
    <location>
        <begin position="36"/>
        <end position="129"/>
    </location>
</feature>
<sequence>MTKTSTSLLKKFPAATLLPATLIAAFVATASPAGAISRVETTQHDCSAIRGTLIREGAAILRYKSKRGLPLHDRYVSSSLLCESPSVGAWARVPARDTKSCRVIRCDPHGADDDNGLLDFRPLLQIRAP</sequence>
<evidence type="ECO:0000313" key="3">
    <source>
        <dbReference type="Proteomes" id="UP000219465"/>
    </source>
</evidence>
<keyword evidence="3" id="KW-1185">Reference proteome</keyword>
<keyword evidence="1" id="KW-0732">Signal</keyword>
<proteinExistence type="predicted"/>
<evidence type="ECO:0000256" key="1">
    <source>
        <dbReference type="SAM" id="SignalP"/>
    </source>
</evidence>
<name>A0A286ICE1_9HYPH</name>